<dbReference type="PROSITE" id="PS50222">
    <property type="entry name" value="EF_HAND_2"/>
    <property type="match status" value="1"/>
</dbReference>
<dbReference type="SUPFAM" id="SSF56112">
    <property type="entry name" value="Protein kinase-like (PK-like)"/>
    <property type="match status" value="1"/>
</dbReference>
<organism evidence="6 8">
    <name type="scientific">Aphanomyces stellatus</name>
    <dbReference type="NCBI Taxonomy" id="120398"/>
    <lineage>
        <taxon>Eukaryota</taxon>
        <taxon>Sar</taxon>
        <taxon>Stramenopiles</taxon>
        <taxon>Oomycota</taxon>
        <taxon>Saprolegniomycetes</taxon>
        <taxon>Saprolegniales</taxon>
        <taxon>Verrucalvaceae</taxon>
        <taxon>Aphanomyces</taxon>
    </lineage>
</organism>
<evidence type="ECO:0000313" key="4">
    <source>
        <dbReference type="EMBL" id="KAF0692766.1"/>
    </source>
</evidence>
<dbReference type="OrthoDB" id="206385at2759"/>
<dbReference type="EMBL" id="VJMH01005843">
    <property type="protein sequence ID" value="KAF0692766.1"/>
    <property type="molecule type" value="Genomic_DNA"/>
</dbReference>
<feature type="domain" description="EF-hand" evidence="3">
    <location>
        <begin position="135"/>
        <end position="170"/>
    </location>
</feature>
<name>A0A485KDH5_9STRA</name>
<evidence type="ECO:0000313" key="8">
    <source>
        <dbReference type="Proteomes" id="UP000332933"/>
    </source>
</evidence>
<dbReference type="Gene3D" id="1.10.238.10">
    <property type="entry name" value="EF-hand"/>
    <property type="match status" value="1"/>
</dbReference>
<dbReference type="InterPro" id="IPR011992">
    <property type="entry name" value="EF-hand-dom_pair"/>
</dbReference>
<feature type="domain" description="Protein kinase" evidence="2">
    <location>
        <begin position="144"/>
        <end position="432"/>
    </location>
</feature>
<evidence type="ECO:0000256" key="1">
    <source>
        <dbReference type="ARBA" id="ARBA00024334"/>
    </source>
</evidence>
<dbReference type="GO" id="GO:0005737">
    <property type="term" value="C:cytoplasm"/>
    <property type="evidence" value="ECO:0007669"/>
    <property type="project" value="TreeGrafter"/>
</dbReference>
<dbReference type="PANTHER" id="PTHR44167">
    <property type="entry name" value="OVARIAN-SPECIFIC SERINE/THREONINE-PROTEIN KINASE LOK-RELATED"/>
    <property type="match status" value="1"/>
</dbReference>
<gene>
    <name evidence="6" type="primary">Aste57867_5486</name>
    <name evidence="7" type="synonym">Aste57867_16176</name>
    <name evidence="5" type="ORF">As57867_005473</name>
    <name evidence="4" type="ORF">As57867_016120</name>
    <name evidence="7" type="ORF">ASTE57867_16176</name>
    <name evidence="6" type="ORF">ASTE57867_5486</name>
</gene>
<dbReference type="GO" id="GO:0044773">
    <property type="term" value="P:mitotic DNA damage checkpoint signaling"/>
    <property type="evidence" value="ECO:0007669"/>
    <property type="project" value="TreeGrafter"/>
</dbReference>
<evidence type="ECO:0000259" key="2">
    <source>
        <dbReference type="PROSITE" id="PS50011"/>
    </source>
</evidence>
<dbReference type="Pfam" id="PF00069">
    <property type="entry name" value="Pkinase"/>
    <property type="match status" value="1"/>
</dbReference>
<comment type="similarity">
    <text evidence="1">Belongs to the protein kinase superfamily. Ser/Thr protein kinase family. CDPK subfamily.</text>
</comment>
<dbReference type="GO" id="GO:0005509">
    <property type="term" value="F:calcium ion binding"/>
    <property type="evidence" value="ECO:0007669"/>
    <property type="project" value="InterPro"/>
</dbReference>
<evidence type="ECO:0000313" key="7">
    <source>
        <dbReference type="EMBL" id="VFT92954.1"/>
    </source>
</evidence>
<dbReference type="SMART" id="SM00220">
    <property type="entry name" value="S_TKc"/>
    <property type="match status" value="1"/>
</dbReference>
<accession>A0A485KDH5</accession>
<evidence type="ECO:0000313" key="5">
    <source>
        <dbReference type="EMBL" id="KAF0710675.1"/>
    </source>
</evidence>
<reference evidence="6 8" key="1">
    <citation type="submission" date="2019-03" db="EMBL/GenBank/DDBJ databases">
        <authorList>
            <person name="Gaulin E."/>
            <person name="Dumas B."/>
        </authorList>
    </citation>
    <scope>NUCLEOTIDE SEQUENCE [LARGE SCALE GENOMIC DNA]</scope>
    <source>
        <strain evidence="6">CBS 568.67</strain>
    </source>
</reference>
<protein>
    <submittedName>
        <fullName evidence="7">Aste57867_16176 protein</fullName>
    </submittedName>
    <submittedName>
        <fullName evidence="6">Aste57867_5486 protein</fullName>
    </submittedName>
</protein>
<evidence type="ECO:0000313" key="6">
    <source>
        <dbReference type="EMBL" id="VFT82537.1"/>
    </source>
</evidence>
<dbReference type="EMBL" id="CAADRA010001924">
    <property type="protein sequence ID" value="VFT82537.1"/>
    <property type="molecule type" value="Genomic_DNA"/>
</dbReference>
<proteinExistence type="inferred from homology"/>
<dbReference type="Proteomes" id="UP000332933">
    <property type="component" value="Unassembled WGS sequence"/>
</dbReference>
<dbReference type="InterPro" id="IPR000719">
    <property type="entry name" value="Prot_kinase_dom"/>
</dbReference>
<sequence>MDVNVKVKQSVRHGCIEAILCKEEFASCIDELLRELAFAKDKHGREVIHITDPCTRQYFYDRLYFCGRYEIFEGPPIHISNTAVVVMAYDHGVCNQVFQDKSSDAGLDEKGFIACNEILGRAGWKIQNKKQHKKLEKEEWHAEFRLWDKDENGLFSKDEFQRYCKQQFGSKLQVAIKFMKNRDEYNRERNSRENLNNESILSLVPSATNATIQENLKRLKFIGGQSMTMFPYAIVMPAADRNLTDIYTKESPHDNELRTYLQQIANGLECLHQNDLVHGDLKSLNVVRVANRLKLIDLDAATSIGDPAGAKFSSGSLPPEYFYKIKIDKSGFMAQVDAKESKVEADPSLDVWAVGVLMYQLYSGEELVATDINQDVVDDKIEQAATWTQNKLNSRIRNKVPNPLVRELLEKILVVDPDDRASMDVILEYAYFKVDSSGTISKMDLQTNQDETRQLIRDTHDRALANGAMDGSAVITTGNPAYLYLLDEVDGTPVVSLEPGNVYPIRIETRSPQFLAVVSPFLQAGLHLLKGVNTATKLAKCVGISNPTWPVLDNAIKILEAAKNESSVVNFNVVHAAIQAESVDPVPVQRIRGAALCELERFFNEKDPNKTYAGLQRMYTADGHALWTSVKNAKRINAAKSRPETVVEVLLLKHEMDRVVLMNGDSIIRMNGTKNIKEDENKEGGITWSESGSSQKKEEKICTCELM</sequence>
<dbReference type="EMBL" id="CAADRA010005864">
    <property type="protein sequence ID" value="VFT92954.1"/>
    <property type="molecule type" value="Genomic_DNA"/>
</dbReference>
<evidence type="ECO:0000259" key="3">
    <source>
        <dbReference type="PROSITE" id="PS50222"/>
    </source>
</evidence>
<reference evidence="4" key="2">
    <citation type="submission" date="2019-06" db="EMBL/GenBank/DDBJ databases">
        <title>Genomics analysis of Aphanomyces spp. identifies a new class of oomycete effector associated with host adaptation.</title>
        <authorList>
            <person name="Gaulin E."/>
        </authorList>
    </citation>
    <scope>NUCLEOTIDE SEQUENCE</scope>
    <source>
        <strain evidence="4">CBS 578.67</strain>
    </source>
</reference>
<dbReference type="GO" id="GO:0004674">
    <property type="term" value="F:protein serine/threonine kinase activity"/>
    <property type="evidence" value="ECO:0007669"/>
    <property type="project" value="TreeGrafter"/>
</dbReference>
<dbReference type="AlphaFoldDB" id="A0A485KDH5"/>
<dbReference type="EMBL" id="VJMH01001922">
    <property type="protein sequence ID" value="KAF0710675.1"/>
    <property type="molecule type" value="Genomic_DNA"/>
</dbReference>
<dbReference type="PANTHER" id="PTHR44167:SF24">
    <property type="entry name" value="SERINE_THREONINE-PROTEIN KINASE CHK2"/>
    <property type="match status" value="1"/>
</dbReference>
<dbReference type="InterPro" id="IPR002048">
    <property type="entry name" value="EF_hand_dom"/>
</dbReference>
<keyword evidence="8" id="KW-1185">Reference proteome</keyword>
<dbReference type="GO" id="GO:0005524">
    <property type="term" value="F:ATP binding"/>
    <property type="evidence" value="ECO:0007669"/>
    <property type="project" value="InterPro"/>
</dbReference>
<dbReference type="SUPFAM" id="SSF47473">
    <property type="entry name" value="EF-hand"/>
    <property type="match status" value="1"/>
</dbReference>
<dbReference type="Gene3D" id="1.10.510.10">
    <property type="entry name" value="Transferase(Phosphotransferase) domain 1"/>
    <property type="match status" value="1"/>
</dbReference>
<dbReference type="PROSITE" id="PS50011">
    <property type="entry name" value="PROTEIN_KINASE_DOM"/>
    <property type="match status" value="1"/>
</dbReference>
<dbReference type="InterPro" id="IPR011009">
    <property type="entry name" value="Kinase-like_dom_sf"/>
</dbReference>
<dbReference type="GO" id="GO:0005634">
    <property type="term" value="C:nucleus"/>
    <property type="evidence" value="ECO:0007669"/>
    <property type="project" value="TreeGrafter"/>
</dbReference>